<comment type="cofactor">
    <cofactor evidence="11">
        <name>Zn(2+)</name>
        <dbReference type="ChEBI" id="CHEBI:29105"/>
    </cofactor>
    <text evidence="11">Binds 1 zinc ion per subunit.</text>
</comment>
<dbReference type="GO" id="GO:0000976">
    <property type="term" value="F:transcription cis-regulatory region binding"/>
    <property type="evidence" value="ECO:0007669"/>
    <property type="project" value="TreeGrafter"/>
</dbReference>
<dbReference type="CDD" id="cd07153">
    <property type="entry name" value="Fur_like"/>
    <property type="match status" value="1"/>
</dbReference>
<dbReference type="AlphaFoldDB" id="A0A173LI71"/>
<evidence type="ECO:0000256" key="11">
    <source>
        <dbReference type="PIRSR" id="PIRSR602481-1"/>
    </source>
</evidence>
<evidence type="ECO:0000256" key="1">
    <source>
        <dbReference type="ARBA" id="ARBA00004496"/>
    </source>
</evidence>
<dbReference type="GO" id="GO:0003700">
    <property type="term" value="F:DNA-binding transcription factor activity"/>
    <property type="evidence" value="ECO:0007669"/>
    <property type="project" value="InterPro"/>
</dbReference>
<dbReference type="GO" id="GO:1900376">
    <property type="term" value="P:regulation of secondary metabolite biosynthetic process"/>
    <property type="evidence" value="ECO:0007669"/>
    <property type="project" value="TreeGrafter"/>
</dbReference>
<dbReference type="GO" id="GO:0008270">
    <property type="term" value="F:zinc ion binding"/>
    <property type="evidence" value="ECO:0007669"/>
    <property type="project" value="TreeGrafter"/>
</dbReference>
<keyword evidence="3" id="KW-0963">Cytoplasm</keyword>
<keyword evidence="14" id="KW-1185">Reference proteome</keyword>
<evidence type="ECO:0000256" key="9">
    <source>
        <dbReference type="ARBA" id="ARBA00023125"/>
    </source>
</evidence>
<dbReference type="OrthoDB" id="5242893at2"/>
<evidence type="ECO:0000256" key="8">
    <source>
        <dbReference type="ARBA" id="ARBA00023015"/>
    </source>
</evidence>
<comment type="subcellular location">
    <subcellularLocation>
        <location evidence="1">Cytoplasm</location>
    </subcellularLocation>
</comment>
<dbReference type="Proteomes" id="UP000186104">
    <property type="component" value="Chromosome"/>
</dbReference>
<evidence type="ECO:0000256" key="10">
    <source>
        <dbReference type="ARBA" id="ARBA00023163"/>
    </source>
</evidence>
<dbReference type="RefSeq" id="WP_067475147.1">
    <property type="nucleotide sequence ID" value="NZ_CP015961.1"/>
</dbReference>
<keyword evidence="9" id="KW-0238">DNA-binding</keyword>
<dbReference type="InterPro" id="IPR043135">
    <property type="entry name" value="Fur_C"/>
</dbReference>
<dbReference type="EMBL" id="CP015961">
    <property type="protein sequence ID" value="ANI91304.1"/>
    <property type="molecule type" value="Genomic_DNA"/>
</dbReference>
<comment type="similarity">
    <text evidence="2">Belongs to the Fur family.</text>
</comment>
<feature type="binding site" evidence="11">
    <location>
        <position position="137"/>
    </location>
    <ligand>
        <name>Zn(2+)</name>
        <dbReference type="ChEBI" id="CHEBI:29105"/>
    </ligand>
</feature>
<keyword evidence="6 11" id="KW-0862">Zinc</keyword>
<dbReference type="PANTHER" id="PTHR33202:SF18">
    <property type="entry name" value="TRANSCRIPTIONAL REGULATOR FURA"/>
    <property type="match status" value="1"/>
</dbReference>
<evidence type="ECO:0000256" key="2">
    <source>
        <dbReference type="ARBA" id="ARBA00007957"/>
    </source>
</evidence>
<evidence type="ECO:0000256" key="12">
    <source>
        <dbReference type="PIRSR" id="PIRSR602481-2"/>
    </source>
</evidence>
<feature type="binding site" evidence="11">
    <location>
        <position position="134"/>
    </location>
    <ligand>
        <name>Zn(2+)</name>
        <dbReference type="ChEBI" id="CHEBI:29105"/>
    </ligand>
</feature>
<dbReference type="SUPFAM" id="SSF46785">
    <property type="entry name" value="Winged helix' DNA-binding domain"/>
    <property type="match status" value="1"/>
</dbReference>
<evidence type="ECO:0000256" key="3">
    <source>
        <dbReference type="ARBA" id="ARBA00022490"/>
    </source>
</evidence>
<reference evidence="13 14" key="1">
    <citation type="submission" date="2016-06" db="EMBL/GenBank/DDBJ databases">
        <title>Complete genome sequence of a saline-alkali tolerant type strain Dietzia timorensis ID05-A0528T.</title>
        <authorList>
            <person name="Wu X."/>
        </authorList>
    </citation>
    <scope>NUCLEOTIDE SEQUENCE [LARGE SCALE GENOMIC DNA]</scope>
    <source>
        <strain evidence="13 14">ID05-A0528</strain>
    </source>
</reference>
<gene>
    <name evidence="13" type="ORF">BJL86_0499</name>
</gene>
<dbReference type="InterPro" id="IPR036388">
    <property type="entry name" value="WH-like_DNA-bd_sf"/>
</dbReference>
<dbReference type="GO" id="GO:0045892">
    <property type="term" value="P:negative regulation of DNA-templated transcription"/>
    <property type="evidence" value="ECO:0007669"/>
    <property type="project" value="TreeGrafter"/>
</dbReference>
<feature type="binding site" evidence="12">
    <location>
        <position position="109"/>
    </location>
    <ligand>
        <name>Fe cation</name>
        <dbReference type="ChEBI" id="CHEBI:24875"/>
    </ligand>
</feature>
<dbReference type="InterPro" id="IPR002481">
    <property type="entry name" value="FUR"/>
</dbReference>
<comment type="cofactor">
    <cofactor evidence="12">
        <name>Mn(2+)</name>
        <dbReference type="ChEBI" id="CHEBI:29035"/>
    </cofactor>
    <cofactor evidence="12">
        <name>Fe(2+)</name>
        <dbReference type="ChEBI" id="CHEBI:29033"/>
    </cofactor>
    <text evidence="12">Binds 1 Mn(2+) or Fe(2+) ion per subunit.</text>
</comment>
<dbReference type="KEGG" id="dtm:BJL86_0499"/>
<name>A0A173LI71_9ACTN</name>
<accession>A0A173LI71</accession>
<keyword evidence="4" id="KW-0678">Repressor</keyword>
<keyword evidence="7 12" id="KW-0408">Iron</keyword>
<evidence type="ECO:0000313" key="14">
    <source>
        <dbReference type="Proteomes" id="UP000186104"/>
    </source>
</evidence>
<dbReference type="PANTHER" id="PTHR33202">
    <property type="entry name" value="ZINC UPTAKE REGULATION PROTEIN"/>
    <property type="match status" value="1"/>
</dbReference>
<evidence type="ECO:0000256" key="6">
    <source>
        <dbReference type="ARBA" id="ARBA00022833"/>
    </source>
</evidence>
<sequence>MTTENPVAVKLRESGLRVTAPRLAVFNVVDKKAHIPAEDVASDVRAQLGTVSTQTVYDALRTLVEVGLISRIEPAGHPALYETRIGDNHHHVVCRECGRVEDVSCAIGEAPCLDAAEHHGFTIDEAEVVYWGTCPECAKRAAATKPAESPPR</sequence>
<keyword evidence="8" id="KW-0805">Transcription regulation</keyword>
<keyword evidence="5 11" id="KW-0479">Metal-binding</keyword>
<protein>
    <submittedName>
        <fullName evidence="13">Transcriptional regulator FurA</fullName>
    </submittedName>
</protein>
<dbReference type="Pfam" id="PF01475">
    <property type="entry name" value="FUR"/>
    <property type="match status" value="1"/>
</dbReference>
<dbReference type="GO" id="GO:0005737">
    <property type="term" value="C:cytoplasm"/>
    <property type="evidence" value="ECO:0007669"/>
    <property type="project" value="UniProtKB-SubCell"/>
</dbReference>
<keyword evidence="10" id="KW-0804">Transcription</keyword>
<proteinExistence type="inferred from homology"/>
<evidence type="ECO:0000256" key="5">
    <source>
        <dbReference type="ARBA" id="ARBA00022723"/>
    </source>
</evidence>
<feature type="binding site" evidence="11">
    <location>
        <position position="97"/>
    </location>
    <ligand>
        <name>Zn(2+)</name>
        <dbReference type="ChEBI" id="CHEBI:29105"/>
    </ligand>
</feature>
<dbReference type="InterPro" id="IPR036390">
    <property type="entry name" value="WH_DNA-bd_sf"/>
</dbReference>
<dbReference type="STRING" id="499555.BJL86_0499"/>
<dbReference type="Gene3D" id="3.30.1490.190">
    <property type="match status" value="1"/>
</dbReference>
<feature type="binding site" evidence="11">
    <location>
        <position position="94"/>
    </location>
    <ligand>
        <name>Zn(2+)</name>
        <dbReference type="ChEBI" id="CHEBI:29105"/>
    </ligand>
</feature>
<evidence type="ECO:0000256" key="4">
    <source>
        <dbReference type="ARBA" id="ARBA00022491"/>
    </source>
</evidence>
<organism evidence="13 14">
    <name type="scientific">Dietzia timorensis</name>
    <dbReference type="NCBI Taxonomy" id="499555"/>
    <lineage>
        <taxon>Bacteria</taxon>
        <taxon>Bacillati</taxon>
        <taxon>Actinomycetota</taxon>
        <taxon>Actinomycetes</taxon>
        <taxon>Mycobacteriales</taxon>
        <taxon>Dietziaceae</taxon>
        <taxon>Dietzia</taxon>
    </lineage>
</organism>
<dbReference type="Gene3D" id="1.10.10.10">
    <property type="entry name" value="Winged helix-like DNA-binding domain superfamily/Winged helix DNA-binding domain"/>
    <property type="match status" value="1"/>
</dbReference>
<evidence type="ECO:0000256" key="7">
    <source>
        <dbReference type="ARBA" id="ARBA00023004"/>
    </source>
</evidence>
<evidence type="ECO:0000313" key="13">
    <source>
        <dbReference type="EMBL" id="ANI91304.1"/>
    </source>
</evidence>